<feature type="signal peptide" evidence="1">
    <location>
        <begin position="1"/>
        <end position="25"/>
    </location>
</feature>
<gene>
    <name evidence="2" type="ORF">F0185_08045</name>
</gene>
<accession>A0ABX0LLK9</accession>
<sequence>MKTLKKALAALVLSAWGASAFAVQACDEQALHALGAFLKLDRFVAGGRILAGTCKVLPNDPHTTAAAMIFHGELREVENDDERLSVSLIRYDGQQYDIKPCELAKEKWFNR</sequence>
<dbReference type="RefSeq" id="WP_167223276.1">
    <property type="nucleotide sequence ID" value="NZ_VUYU01000004.1"/>
</dbReference>
<dbReference type="Proteomes" id="UP000785613">
    <property type="component" value="Unassembled WGS sequence"/>
</dbReference>
<comment type="caution">
    <text evidence="2">The sequence shown here is derived from an EMBL/GenBank/DDBJ whole genome shotgun (WGS) entry which is preliminary data.</text>
</comment>
<organism evidence="2 3">
    <name type="scientific">Massilia rubra</name>
    <dbReference type="NCBI Taxonomy" id="2607910"/>
    <lineage>
        <taxon>Bacteria</taxon>
        <taxon>Pseudomonadati</taxon>
        <taxon>Pseudomonadota</taxon>
        <taxon>Betaproteobacteria</taxon>
        <taxon>Burkholderiales</taxon>
        <taxon>Oxalobacteraceae</taxon>
        <taxon>Telluria group</taxon>
        <taxon>Massilia</taxon>
    </lineage>
</organism>
<protein>
    <submittedName>
        <fullName evidence="2">Uncharacterized protein</fullName>
    </submittedName>
</protein>
<reference evidence="2 3" key="1">
    <citation type="submission" date="2019-09" db="EMBL/GenBank/DDBJ databases">
        <title>Taxonomy of Antarctic Massilia spp.: description of Massilia rubra sp. nov., Massilia aquatica sp. nov., Massilia mucilaginosa sp. nov., Massilia frigida sp. nov. isolated from streams, lakes and regoliths.</title>
        <authorList>
            <person name="Holochova P."/>
            <person name="Sedlacek I."/>
            <person name="Kralova S."/>
            <person name="Maslanova I."/>
            <person name="Busse H.-J."/>
            <person name="Stankova E."/>
            <person name="Vrbovska V."/>
            <person name="Kovarovic V."/>
            <person name="Bartak M."/>
            <person name="Svec P."/>
            <person name="Pantucek R."/>
        </authorList>
    </citation>
    <scope>NUCLEOTIDE SEQUENCE [LARGE SCALE GENOMIC DNA]</scope>
    <source>
        <strain evidence="2 3">CCM 8692</strain>
    </source>
</reference>
<evidence type="ECO:0000313" key="2">
    <source>
        <dbReference type="EMBL" id="NHZ33543.1"/>
    </source>
</evidence>
<keyword evidence="1" id="KW-0732">Signal</keyword>
<proteinExistence type="predicted"/>
<feature type="chain" id="PRO_5047386118" evidence="1">
    <location>
        <begin position="26"/>
        <end position="111"/>
    </location>
</feature>
<evidence type="ECO:0000256" key="1">
    <source>
        <dbReference type="SAM" id="SignalP"/>
    </source>
</evidence>
<name>A0ABX0LLK9_9BURK</name>
<keyword evidence="3" id="KW-1185">Reference proteome</keyword>
<evidence type="ECO:0000313" key="3">
    <source>
        <dbReference type="Proteomes" id="UP000785613"/>
    </source>
</evidence>
<dbReference type="PROSITE" id="PS51257">
    <property type="entry name" value="PROKAR_LIPOPROTEIN"/>
    <property type="match status" value="1"/>
</dbReference>
<dbReference type="EMBL" id="VUYU01000004">
    <property type="protein sequence ID" value="NHZ33543.1"/>
    <property type="molecule type" value="Genomic_DNA"/>
</dbReference>